<protein>
    <recommendedName>
        <fullName evidence="3">Protein msta</fullName>
    </recommendedName>
</protein>
<sequence>MPRNRTSQYNATIWTTIMVKQLIKVAEDPTVGRYVAANVDLAAWQVALVERPLIRGPSQVTRPVCLGCLKSITADSAVRCERCGWPMCPDSNCSDDEWHKAECDWTVTRRKQKIEIKDFTNPHPSYQSITVIRCLYQKHNNPEVWAKLTKLESHCASRRGGSKYETDRIWIADHLQRFFKLDPTEWPVDEILRVCGIVQVNGHEVPLTDPPYVAIYDAGSMLEHSCVPNCSKSFTRDGHLLIRTAAAAVESGGHLSISYTDVLWGTAQRLAHLADTKFFVCKCPRCSDPTELGTYFSGVKCATEDCMGYSLPNVHPSTNDPFDVEWMCNFCFTVADPNRIELSLAHVGRDMAAMNRRDPKHCHMFLDHYVSAGDLHPNHYYFTEVRLNLAQLYGQLEGQPLDTLSPEQLSHKRELCLKVLKVADALFPAECRIRGALMFELHAVMAEDARRSQHDTNAVMEALLRSKSYLEQAENLLKYEPKELPEGQMAAQCKQNAIDLDLLLKKLHESIGSAPM</sequence>
<reference evidence="2" key="1">
    <citation type="submission" date="2010-06" db="EMBL/GenBank/DDBJ databases">
        <authorList>
            <person name="Jiang H."/>
            <person name="Abraham K."/>
            <person name="Ali S."/>
            <person name="Alsbrooks S.L."/>
            <person name="Anim B.N."/>
            <person name="Anosike U.S."/>
            <person name="Attaway T."/>
            <person name="Bandaranaike D.P."/>
            <person name="Battles P.K."/>
            <person name="Bell S.N."/>
            <person name="Bell A.V."/>
            <person name="Beltran B."/>
            <person name="Bickham C."/>
            <person name="Bustamante Y."/>
            <person name="Caleb T."/>
            <person name="Canada A."/>
            <person name="Cardenas V."/>
            <person name="Carter K."/>
            <person name="Chacko J."/>
            <person name="Chandrabose M.N."/>
            <person name="Chavez D."/>
            <person name="Chavez A."/>
            <person name="Chen L."/>
            <person name="Chu H.-S."/>
            <person name="Claassen K.J."/>
            <person name="Cockrell R."/>
            <person name="Collins M."/>
            <person name="Cooper J.A."/>
            <person name="Cree A."/>
            <person name="Curry S.M."/>
            <person name="Da Y."/>
            <person name="Dao M.D."/>
            <person name="Das B."/>
            <person name="Davila M.-L."/>
            <person name="Davy-Carroll L."/>
            <person name="Denson S."/>
            <person name="Dinh H."/>
            <person name="Ebong V.E."/>
            <person name="Edwards J.R."/>
            <person name="Egan A."/>
            <person name="El-Daye J."/>
            <person name="Escobedo L."/>
            <person name="Fernandez S."/>
            <person name="Fernando P.R."/>
            <person name="Flagg N."/>
            <person name="Forbes L.D."/>
            <person name="Fowler R.G."/>
            <person name="Fu Q."/>
            <person name="Gabisi R.A."/>
            <person name="Ganer J."/>
            <person name="Garbino Pronczuk A."/>
            <person name="Garcia R.M."/>
            <person name="Garner T."/>
            <person name="Garrett T.E."/>
            <person name="Gonzalez D.A."/>
            <person name="Hamid H."/>
            <person name="Hawkins E.S."/>
            <person name="Hirani K."/>
            <person name="Hogues M.E."/>
            <person name="Hollins B."/>
            <person name="Hsiao C.-H."/>
            <person name="Jabil R."/>
            <person name="James M.L."/>
            <person name="Jhangiani S.N."/>
            <person name="Johnson B."/>
            <person name="Johnson Q."/>
            <person name="Joshi V."/>
            <person name="Kalu J.B."/>
            <person name="Kam C."/>
            <person name="Kashfia A."/>
            <person name="Keebler J."/>
            <person name="Kisamo H."/>
            <person name="Kovar C.L."/>
            <person name="Lago L.A."/>
            <person name="Lai C.-Y."/>
            <person name="Laidlaw J."/>
            <person name="Lara F."/>
            <person name="Le T.-K."/>
            <person name="Lee S.L."/>
            <person name="Legall F.H."/>
            <person name="Lemon S.J."/>
            <person name="Lewis L.R."/>
            <person name="Li B."/>
            <person name="Liu Y."/>
            <person name="Liu Y.-S."/>
            <person name="Lopez J."/>
            <person name="Lozado R.J."/>
            <person name="Lu J."/>
            <person name="Madu R.C."/>
            <person name="Maheshwari M."/>
            <person name="Maheshwari R."/>
            <person name="Malloy K."/>
            <person name="Martinez E."/>
            <person name="Mathew T."/>
            <person name="Mercado I.C."/>
            <person name="Mercado C."/>
            <person name="Meyer B."/>
            <person name="Montgomery K."/>
            <person name="Morgan M.B."/>
            <person name="Munidasa M."/>
            <person name="Nazareth L.V."/>
            <person name="Nelson J."/>
            <person name="Ng B.M."/>
            <person name="Nguyen N.B."/>
            <person name="Nguyen P.Q."/>
            <person name="Nguyen T."/>
            <person name="Obregon M."/>
            <person name="Okwuonu G.O."/>
            <person name="Onwere C.G."/>
            <person name="Orozco G."/>
            <person name="Parra A."/>
            <person name="Patel S."/>
            <person name="Patil S."/>
            <person name="Perez A."/>
            <person name="Perez Y."/>
            <person name="Pham C."/>
            <person name="Primus E.L."/>
            <person name="Pu L.-L."/>
            <person name="Puazo M."/>
            <person name="Qin X."/>
            <person name="Quiroz J.B."/>
            <person name="Reese J."/>
            <person name="Richards S."/>
            <person name="Rives C.M."/>
            <person name="Robberts R."/>
            <person name="Ruiz S.J."/>
            <person name="Ruiz M.J."/>
            <person name="Santibanez J."/>
            <person name="Schneider B.W."/>
            <person name="Sisson I."/>
            <person name="Smith M."/>
            <person name="Sodergren E."/>
            <person name="Song X.-Z."/>
            <person name="Song B.B."/>
            <person name="Summersgill H."/>
            <person name="Thelus R."/>
            <person name="Thornton R.D."/>
            <person name="Trejos Z.Y."/>
            <person name="Usmani K."/>
            <person name="Vattathil S."/>
            <person name="Villasana D."/>
            <person name="Walker D.L."/>
            <person name="Wang S."/>
            <person name="Wang K."/>
            <person name="White C.S."/>
            <person name="Williams A.C."/>
            <person name="Williamson J."/>
            <person name="Wilson K."/>
            <person name="Woghiren I.O."/>
            <person name="Woodworth J.R."/>
            <person name="Worley K.C."/>
            <person name="Wright R.A."/>
            <person name="Wu W."/>
            <person name="Young L."/>
            <person name="Zhang L."/>
            <person name="Zhang J."/>
            <person name="Zhu Y."/>
            <person name="Muzny D.M."/>
            <person name="Weinstock G."/>
            <person name="Gibbs R.A."/>
        </authorList>
    </citation>
    <scope>NUCLEOTIDE SEQUENCE [LARGE SCALE GENOMIC DNA]</scope>
    <source>
        <strain evidence="2">LSR1</strain>
    </source>
</reference>
<dbReference type="Proteomes" id="UP000007819">
    <property type="component" value="Chromosome A2"/>
</dbReference>
<accession>A0A8R2A2M3</accession>
<evidence type="ECO:0000313" key="1">
    <source>
        <dbReference type="EnsemblMetazoa" id="XP_001946512.2"/>
    </source>
</evidence>
<proteinExistence type="predicted"/>
<dbReference type="PANTHER" id="PTHR46455">
    <property type="entry name" value="SET AND MYND DOMAIN CONTAINING, ARTHROPOD-SPECIFIC, MEMBER 4, ISOFORM A"/>
    <property type="match status" value="1"/>
</dbReference>
<dbReference type="InterPro" id="IPR053010">
    <property type="entry name" value="SET_SmydA-8"/>
</dbReference>
<dbReference type="Gene3D" id="2.170.270.10">
    <property type="entry name" value="SET domain"/>
    <property type="match status" value="1"/>
</dbReference>
<dbReference type="EnsemblMetazoa" id="XM_001946477.5">
    <property type="protein sequence ID" value="XP_001946512.2"/>
    <property type="gene ID" value="LOC100164280"/>
</dbReference>
<dbReference type="CDD" id="cd20071">
    <property type="entry name" value="SET_SMYD"/>
    <property type="match status" value="1"/>
</dbReference>
<name>A0A8R2A2M3_ACYPI</name>
<dbReference type="OrthoDB" id="5952526at2759"/>
<evidence type="ECO:0000313" key="2">
    <source>
        <dbReference type="Proteomes" id="UP000007819"/>
    </source>
</evidence>
<dbReference type="SUPFAM" id="SSF82199">
    <property type="entry name" value="SET domain"/>
    <property type="match status" value="1"/>
</dbReference>
<keyword evidence="2" id="KW-1185">Reference proteome</keyword>
<dbReference type="RefSeq" id="XP_001946512.2">
    <property type="nucleotide sequence ID" value="XM_001946477.5"/>
</dbReference>
<dbReference type="GeneID" id="100164280"/>
<dbReference type="Gene3D" id="1.10.220.160">
    <property type="match status" value="1"/>
</dbReference>
<dbReference type="Gene3D" id="6.10.140.2220">
    <property type="match status" value="1"/>
</dbReference>
<reference evidence="1" key="2">
    <citation type="submission" date="2022-06" db="UniProtKB">
        <authorList>
            <consortium name="EnsemblMetazoa"/>
        </authorList>
    </citation>
    <scope>IDENTIFICATION</scope>
</reference>
<dbReference type="InterPro" id="IPR046341">
    <property type="entry name" value="SET_dom_sf"/>
</dbReference>
<dbReference type="PANTHER" id="PTHR46455:SF4">
    <property type="entry name" value="GH11294P"/>
    <property type="match status" value="1"/>
</dbReference>
<evidence type="ECO:0008006" key="3">
    <source>
        <dbReference type="Google" id="ProtNLM"/>
    </source>
</evidence>
<dbReference type="KEGG" id="api:100164280"/>
<dbReference type="AlphaFoldDB" id="A0A8R2A2M3"/>
<organism evidence="1 2">
    <name type="scientific">Acyrthosiphon pisum</name>
    <name type="common">Pea aphid</name>
    <dbReference type="NCBI Taxonomy" id="7029"/>
    <lineage>
        <taxon>Eukaryota</taxon>
        <taxon>Metazoa</taxon>
        <taxon>Ecdysozoa</taxon>
        <taxon>Arthropoda</taxon>
        <taxon>Hexapoda</taxon>
        <taxon>Insecta</taxon>
        <taxon>Pterygota</taxon>
        <taxon>Neoptera</taxon>
        <taxon>Paraneoptera</taxon>
        <taxon>Hemiptera</taxon>
        <taxon>Sternorrhyncha</taxon>
        <taxon>Aphidomorpha</taxon>
        <taxon>Aphidoidea</taxon>
        <taxon>Aphididae</taxon>
        <taxon>Macrosiphini</taxon>
        <taxon>Acyrthosiphon</taxon>
    </lineage>
</organism>